<evidence type="ECO:0000256" key="1">
    <source>
        <dbReference type="ARBA" id="ARBA00001947"/>
    </source>
</evidence>
<keyword evidence="10" id="KW-0067">ATP-binding</keyword>
<dbReference type="FunFam" id="1.10.8.60:FF:000001">
    <property type="entry name" value="ATP-dependent zinc metalloprotease FtsH"/>
    <property type="match status" value="1"/>
</dbReference>
<feature type="compositionally biased region" description="Basic and acidic residues" evidence="13">
    <location>
        <begin position="793"/>
        <end position="803"/>
    </location>
</feature>
<dbReference type="InterPro" id="IPR003593">
    <property type="entry name" value="AAA+_ATPase"/>
</dbReference>
<evidence type="ECO:0000256" key="8">
    <source>
        <dbReference type="ARBA" id="ARBA00022801"/>
    </source>
</evidence>
<evidence type="ECO:0000256" key="13">
    <source>
        <dbReference type="SAM" id="MobiDB-lite"/>
    </source>
</evidence>
<comment type="similarity">
    <text evidence="4">In the N-terminal section; belongs to the AAA ATPase family.</text>
</comment>
<proteinExistence type="inferred from homology"/>
<dbReference type="InterPro" id="IPR027417">
    <property type="entry name" value="P-loop_NTPase"/>
</dbReference>
<dbReference type="InterPro" id="IPR003959">
    <property type="entry name" value="ATPase_AAA_core"/>
</dbReference>
<evidence type="ECO:0000256" key="7">
    <source>
        <dbReference type="ARBA" id="ARBA00022741"/>
    </source>
</evidence>
<feature type="domain" description="AAA+ ATPase" evidence="14">
    <location>
        <begin position="380"/>
        <end position="516"/>
    </location>
</feature>
<evidence type="ECO:0000256" key="5">
    <source>
        <dbReference type="ARBA" id="ARBA00022670"/>
    </source>
</evidence>
<dbReference type="GO" id="GO:0016887">
    <property type="term" value="F:ATP hydrolysis activity"/>
    <property type="evidence" value="ECO:0007669"/>
    <property type="project" value="InterPro"/>
</dbReference>
<dbReference type="Pfam" id="PF01434">
    <property type="entry name" value="Peptidase_M41"/>
    <property type="match status" value="1"/>
</dbReference>
<keyword evidence="11" id="KW-0482">Metalloprotease</keyword>
<dbReference type="GO" id="GO:0005524">
    <property type="term" value="F:ATP binding"/>
    <property type="evidence" value="ECO:0007669"/>
    <property type="project" value="UniProtKB-KW"/>
</dbReference>
<comment type="subcellular location">
    <subcellularLocation>
        <location evidence="2">Membrane</location>
    </subcellularLocation>
</comment>
<dbReference type="InterPro" id="IPR037219">
    <property type="entry name" value="Peptidase_M41-like"/>
</dbReference>
<organism evidence="15 16">
    <name type="scientific">Vanrija pseudolonga</name>
    <dbReference type="NCBI Taxonomy" id="143232"/>
    <lineage>
        <taxon>Eukaryota</taxon>
        <taxon>Fungi</taxon>
        <taxon>Dikarya</taxon>
        <taxon>Basidiomycota</taxon>
        <taxon>Agaricomycotina</taxon>
        <taxon>Tremellomycetes</taxon>
        <taxon>Trichosporonales</taxon>
        <taxon>Trichosporonaceae</taxon>
        <taxon>Vanrija</taxon>
    </lineage>
</organism>
<keyword evidence="8" id="KW-0378">Hydrolase</keyword>
<dbReference type="GO" id="GO:0007005">
    <property type="term" value="P:mitochondrion organization"/>
    <property type="evidence" value="ECO:0007669"/>
    <property type="project" value="TreeGrafter"/>
</dbReference>
<dbReference type="GO" id="GO:0046872">
    <property type="term" value="F:metal ion binding"/>
    <property type="evidence" value="ECO:0007669"/>
    <property type="project" value="UniProtKB-KW"/>
</dbReference>
<gene>
    <name evidence="15" type="primary">YME1</name>
    <name evidence="15" type="ORF">LOC62_04G005447</name>
</gene>
<dbReference type="EMBL" id="CP086717">
    <property type="protein sequence ID" value="WOO81935.1"/>
    <property type="molecule type" value="Genomic_DNA"/>
</dbReference>
<dbReference type="HAMAP" id="MF_01458">
    <property type="entry name" value="FtsH"/>
    <property type="match status" value="1"/>
</dbReference>
<dbReference type="FunFam" id="3.40.50.300:FF:000175">
    <property type="entry name" value="ATP-dependent zinc metalloprotease FTSH 4"/>
    <property type="match status" value="1"/>
</dbReference>
<dbReference type="Pfam" id="PF17862">
    <property type="entry name" value="AAA_lid_3"/>
    <property type="match status" value="1"/>
</dbReference>
<comment type="cofactor">
    <cofactor evidence="1">
        <name>Zn(2+)</name>
        <dbReference type="ChEBI" id="CHEBI:29105"/>
    </cofactor>
</comment>
<evidence type="ECO:0000256" key="10">
    <source>
        <dbReference type="ARBA" id="ARBA00022840"/>
    </source>
</evidence>
<keyword evidence="7" id="KW-0547">Nucleotide-binding</keyword>
<dbReference type="FunFam" id="1.20.58.760:FF:000001">
    <property type="entry name" value="ATP-dependent zinc metalloprotease FtsH"/>
    <property type="match status" value="1"/>
</dbReference>
<comment type="similarity">
    <text evidence="3">In the C-terminal section; belongs to the peptidase M41 family.</text>
</comment>
<dbReference type="Pfam" id="PF00004">
    <property type="entry name" value="AAA"/>
    <property type="match status" value="1"/>
</dbReference>
<dbReference type="InterPro" id="IPR041569">
    <property type="entry name" value="AAA_lid_3"/>
</dbReference>
<feature type="region of interest" description="Disordered" evidence="13">
    <location>
        <begin position="47"/>
        <end position="70"/>
    </location>
</feature>
<dbReference type="GeneID" id="87808676"/>
<dbReference type="Gene3D" id="1.20.58.760">
    <property type="entry name" value="Peptidase M41"/>
    <property type="match status" value="1"/>
</dbReference>
<evidence type="ECO:0000313" key="16">
    <source>
        <dbReference type="Proteomes" id="UP000827549"/>
    </source>
</evidence>
<dbReference type="Proteomes" id="UP000827549">
    <property type="component" value="Chromosome 4"/>
</dbReference>
<feature type="region of interest" description="Disordered" evidence="13">
    <location>
        <begin position="782"/>
        <end position="803"/>
    </location>
</feature>
<dbReference type="GO" id="GO:0004222">
    <property type="term" value="F:metalloendopeptidase activity"/>
    <property type="evidence" value="ECO:0007669"/>
    <property type="project" value="InterPro"/>
</dbReference>
<sequence>MALRPSAHALARALLPRRPVAAAVGTSRTRAACFSTLPAQRAWLRKDKEAAPSPPSATPEPQPEPASEDDLPLTSFQQKIAALETRAIESRQEPNAEPQVALLRALSEGGEYRGLIGYYESIALANPPDGSDALVKSPEAFDLYANAIAHDGSVNELVIVVRRRDARLAALGLSPEAAVSKEVADAAAALGATPAAAAAAAAAAAPASAPAAAAAPAAAPAATPAAAPSAFPGAGNAAAAAPAAPAPSKLGSIFSAFRRSEKKPEPTATTSNVISQPGSPLHPLHVQIAEAPKAGAWRNLRWLLAFLLWTFLGLTVLSLVMENSGLLKTVGGGPKEFEPEESTNVKFSDVLGVEEAKGELEEIVEFLRNPEKFSKLGGKLPRGVLLTGPPGTGKTLLARAVAGEAGVPFLFASGSNFDELYVGVGAKRVRELFKAARTKAPAIIFIDELDAIGSKRNSKDQQYLRQTLNQLLVELDGFQQSEGVIIIAATNIPQSLDPALTRPGRFDRHVVVPLPDVRGRMAILKHHMADIAIDPEVDASVIARGTPGMSGADLQNLCNQAAIKASRDGAERVNLQHFEWAKDRILMGAERRSHYVTEDAKLKTAYHEAGHALVALRTPGAMPLHKVTVMPRGPALGLTYQLPEADKDSYSRKEYNAMIDVSLGGRAAEEIILGKDDTTSGCSSDLSRATEVANSMIRNFGFSDKVGLPAHSQNDQYYLSESLKQEIEGEVKGFLDQGMVRVRSLLSTHRGELDTLAKALVEYETLDADEVKKVLAGQKLDRPGASEGAALRSETEISHNETA</sequence>
<evidence type="ECO:0000256" key="3">
    <source>
        <dbReference type="ARBA" id="ARBA00010044"/>
    </source>
</evidence>
<reference evidence="15" key="1">
    <citation type="submission" date="2023-10" db="EMBL/GenBank/DDBJ databases">
        <authorList>
            <person name="Noh H."/>
        </authorList>
    </citation>
    <scope>NUCLEOTIDE SEQUENCE</scope>
    <source>
        <strain evidence="15">DUCC4014</strain>
    </source>
</reference>
<dbReference type="Gene3D" id="1.10.8.60">
    <property type="match status" value="1"/>
</dbReference>
<dbReference type="InterPro" id="IPR000642">
    <property type="entry name" value="Peptidase_M41"/>
</dbReference>
<keyword evidence="6" id="KW-0479">Metal-binding</keyword>
<keyword evidence="9" id="KW-0862">Zinc</keyword>
<evidence type="ECO:0000256" key="11">
    <source>
        <dbReference type="ARBA" id="ARBA00023049"/>
    </source>
</evidence>
<evidence type="ECO:0000256" key="2">
    <source>
        <dbReference type="ARBA" id="ARBA00004370"/>
    </source>
</evidence>
<dbReference type="PROSITE" id="PS00674">
    <property type="entry name" value="AAA"/>
    <property type="match status" value="1"/>
</dbReference>
<evidence type="ECO:0000256" key="4">
    <source>
        <dbReference type="ARBA" id="ARBA00010550"/>
    </source>
</evidence>
<keyword evidence="16" id="KW-1185">Reference proteome</keyword>
<evidence type="ECO:0000256" key="9">
    <source>
        <dbReference type="ARBA" id="ARBA00022833"/>
    </source>
</evidence>
<dbReference type="SUPFAM" id="SSF140990">
    <property type="entry name" value="FtsH protease domain-like"/>
    <property type="match status" value="1"/>
</dbReference>
<evidence type="ECO:0000313" key="15">
    <source>
        <dbReference type="EMBL" id="WOO81935.1"/>
    </source>
</evidence>
<feature type="compositionally biased region" description="Pro residues" evidence="13">
    <location>
        <begin position="52"/>
        <end position="64"/>
    </location>
</feature>
<keyword evidence="12" id="KW-0472">Membrane</keyword>
<dbReference type="Gene3D" id="3.40.50.300">
    <property type="entry name" value="P-loop containing nucleotide triphosphate hydrolases"/>
    <property type="match status" value="1"/>
</dbReference>
<dbReference type="GO" id="GO:0004176">
    <property type="term" value="F:ATP-dependent peptidase activity"/>
    <property type="evidence" value="ECO:0007669"/>
    <property type="project" value="InterPro"/>
</dbReference>
<dbReference type="GO" id="GO:0006515">
    <property type="term" value="P:protein quality control for misfolded or incompletely synthesized proteins"/>
    <property type="evidence" value="ECO:0007669"/>
    <property type="project" value="TreeGrafter"/>
</dbReference>
<dbReference type="InterPro" id="IPR003960">
    <property type="entry name" value="ATPase_AAA_CS"/>
</dbReference>
<name>A0AAF0Y8A6_9TREE</name>
<keyword evidence="5 15" id="KW-0645">Protease</keyword>
<dbReference type="PANTHER" id="PTHR23076:SF97">
    <property type="entry name" value="ATP-DEPENDENT ZINC METALLOPROTEASE YME1L1"/>
    <property type="match status" value="1"/>
</dbReference>
<dbReference type="InterPro" id="IPR005936">
    <property type="entry name" value="FtsH"/>
</dbReference>
<dbReference type="SUPFAM" id="SSF52540">
    <property type="entry name" value="P-loop containing nucleoside triphosphate hydrolases"/>
    <property type="match status" value="1"/>
</dbReference>
<protein>
    <submittedName>
        <fullName evidence="15">Mitochondrial inner membrane i-AAA protease supercomplex subunit YME1</fullName>
    </submittedName>
</protein>
<dbReference type="RefSeq" id="XP_062627967.1">
    <property type="nucleotide sequence ID" value="XM_062771983.1"/>
</dbReference>
<dbReference type="AlphaFoldDB" id="A0AAF0Y8A6"/>
<evidence type="ECO:0000256" key="6">
    <source>
        <dbReference type="ARBA" id="ARBA00022723"/>
    </source>
</evidence>
<evidence type="ECO:0000259" key="14">
    <source>
        <dbReference type="SMART" id="SM00382"/>
    </source>
</evidence>
<dbReference type="SMART" id="SM00382">
    <property type="entry name" value="AAA"/>
    <property type="match status" value="1"/>
</dbReference>
<dbReference type="CDD" id="cd19501">
    <property type="entry name" value="RecA-like_FtsH"/>
    <property type="match status" value="1"/>
</dbReference>
<evidence type="ECO:0000256" key="12">
    <source>
        <dbReference type="ARBA" id="ARBA00023136"/>
    </source>
</evidence>
<accession>A0AAF0Y8A6</accession>
<dbReference type="GO" id="GO:0005743">
    <property type="term" value="C:mitochondrial inner membrane"/>
    <property type="evidence" value="ECO:0007669"/>
    <property type="project" value="TreeGrafter"/>
</dbReference>
<dbReference type="PANTHER" id="PTHR23076">
    <property type="entry name" value="METALLOPROTEASE M41 FTSH"/>
    <property type="match status" value="1"/>
</dbReference>